<organism evidence="2 3">
    <name type="scientific">Frondihabitans cladoniiphilus</name>
    <dbReference type="NCBI Taxonomy" id="715785"/>
    <lineage>
        <taxon>Bacteria</taxon>
        <taxon>Bacillati</taxon>
        <taxon>Actinomycetota</taxon>
        <taxon>Actinomycetes</taxon>
        <taxon>Micrococcales</taxon>
        <taxon>Microbacteriaceae</taxon>
        <taxon>Frondihabitans</taxon>
    </lineage>
</organism>
<protein>
    <submittedName>
        <fullName evidence="2">Uncharacterized protein</fullName>
    </submittedName>
</protein>
<proteinExistence type="predicted"/>
<dbReference type="Proteomes" id="UP001501295">
    <property type="component" value="Unassembled WGS sequence"/>
</dbReference>
<gene>
    <name evidence="2" type="ORF">GCM10025780_02490</name>
</gene>
<evidence type="ECO:0000313" key="2">
    <source>
        <dbReference type="EMBL" id="GAA4664896.1"/>
    </source>
</evidence>
<evidence type="ECO:0000313" key="3">
    <source>
        <dbReference type="Proteomes" id="UP001501295"/>
    </source>
</evidence>
<feature type="region of interest" description="Disordered" evidence="1">
    <location>
        <begin position="1"/>
        <end position="22"/>
    </location>
</feature>
<name>A0ABP8VJ55_9MICO</name>
<dbReference type="RefSeq" id="WP_345372281.1">
    <property type="nucleotide sequence ID" value="NZ_BAABLM010000001.1"/>
</dbReference>
<evidence type="ECO:0000256" key="1">
    <source>
        <dbReference type="SAM" id="MobiDB-lite"/>
    </source>
</evidence>
<accession>A0ABP8VJ55</accession>
<sequence>MSGGSGAGFSPADGPDEAHTRPAGLSDETVEALGKLSEALEVVEQARGFLYGFHRLTGKADLALGEAVDLLRAAGHSALADSLETSMVGRNAIQGRWTFQIVEDYDDNYYTPFKDAEKEARDLLAGGRRHLFEAEMKEDRRTHGAPHHEARPAE</sequence>
<feature type="region of interest" description="Disordered" evidence="1">
    <location>
        <begin position="135"/>
        <end position="154"/>
    </location>
</feature>
<keyword evidence="3" id="KW-1185">Reference proteome</keyword>
<reference evidence="3" key="1">
    <citation type="journal article" date="2019" name="Int. J. Syst. Evol. Microbiol.">
        <title>The Global Catalogue of Microorganisms (GCM) 10K type strain sequencing project: providing services to taxonomists for standard genome sequencing and annotation.</title>
        <authorList>
            <consortium name="The Broad Institute Genomics Platform"/>
            <consortium name="The Broad Institute Genome Sequencing Center for Infectious Disease"/>
            <person name="Wu L."/>
            <person name="Ma J."/>
        </authorList>
    </citation>
    <scope>NUCLEOTIDE SEQUENCE [LARGE SCALE GENOMIC DNA]</scope>
    <source>
        <strain evidence="3">JCM 18956</strain>
    </source>
</reference>
<comment type="caution">
    <text evidence="2">The sequence shown here is derived from an EMBL/GenBank/DDBJ whole genome shotgun (WGS) entry which is preliminary data.</text>
</comment>
<dbReference type="EMBL" id="BAABLM010000001">
    <property type="protein sequence ID" value="GAA4664896.1"/>
    <property type="molecule type" value="Genomic_DNA"/>
</dbReference>